<comment type="caution">
    <text evidence="8">The sequence shown here is derived from an EMBL/GenBank/DDBJ whole genome shotgun (WGS) entry which is preliminary data.</text>
</comment>
<dbReference type="OrthoDB" id="10254455at2759"/>
<dbReference type="InterPro" id="IPR051701">
    <property type="entry name" value="Mito_OM_Translocase_MSP1"/>
</dbReference>
<dbReference type="GO" id="GO:0005524">
    <property type="term" value="F:ATP binding"/>
    <property type="evidence" value="ECO:0007669"/>
    <property type="project" value="UniProtKB-KW"/>
</dbReference>
<comment type="subcellular location">
    <subcellularLocation>
        <location evidence="1">Mitochondrion outer membrane</location>
        <topology evidence="1">Single-pass membrane protein</topology>
    </subcellularLocation>
</comment>
<dbReference type="InterPro" id="IPR041569">
    <property type="entry name" value="AAA_lid_3"/>
</dbReference>
<dbReference type="STRING" id="46835.A0A504WYK5"/>
<name>A0A504WYK5_FASGI</name>
<dbReference type="PANTHER" id="PTHR45644:SF3">
    <property type="entry name" value="FI08533P-RELATED"/>
    <property type="match status" value="1"/>
</dbReference>
<dbReference type="GO" id="GO:0016887">
    <property type="term" value="F:ATP hydrolysis activity"/>
    <property type="evidence" value="ECO:0007669"/>
    <property type="project" value="InterPro"/>
</dbReference>
<dbReference type="InterPro" id="IPR003959">
    <property type="entry name" value="ATPase_AAA_core"/>
</dbReference>
<keyword evidence="3" id="KW-0472">Membrane</keyword>
<dbReference type="Gene3D" id="1.10.8.60">
    <property type="match status" value="1"/>
</dbReference>
<dbReference type="SUPFAM" id="SSF52540">
    <property type="entry name" value="P-loop containing nucleoside triphosphate hydrolases"/>
    <property type="match status" value="2"/>
</dbReference>
<protein>
    <submittedName>
        <fullName evidence="8">ATPase family AAA domain-containing protein 1-B</fullName>
    </submittedName>
</protein>
<keyword evidence="2 6" id="KW-0547">Nucleotide-binding</keyword>
<evidence type="ECO:0000313" key="9">
    <source>
        <dbReference type="Proteomes" id="UP000316759"/>
    </source>
</evidence>
<sequence length="457" mass="51286">MFSPSELQFLTPSLSVTHTHTHTHTQAQQLFSRLGVQPVPNLTDYEVGIAVNLVDTRVLSTDWDSIGGLDSIIEELQESVIQPFQQVALLPFPSRLLKPPKGVLLFGPPGCGKTMLARAMARAANAYFINLQFLTPSLSVTHTHTHTHTQAQQLFSRLGVQPVPNLTDYEVGIAVNLVDTRVLSTDWDSIGGLDSIIEELQESVIQPFQQVALLPFPSRLLKPPKGVLLFGPPGCGKTMLARAMARAANAYFINLQISTLVNMWYGETQKYVEATFSLAYKLQPSIIFIDELDSFLTTRSYTDNESTRMIKTQFMALWDGLLTDDQSRILIVGATNRPDDLDQAILRRLPYKVSVPMPNQDQRVEILSVCLHGEPLALGLGQNDLREIASRTDGLSGSELHELCREAAFCCYRQEKNREIAENIRLKREHFFRALRKFQNNRVGIRPRPTEHPMPLD</sequence>
<accession>A0A504WYK5</accession>
<dbReference type="Gene3D" id="3.40.50.300">
    <property type="entry name" value="P-loop containing nucleotide triphosphate hydrolases"/>
    <property type="match status" value="2"/>
</dbReference>
<dbReference type="InterPro" id="IPR027417">
    <property type="entry name" value="P-loop_NTPase"/>
</dbReference>
<keyword evidence="5" id="KW-0496">Mitochondrion</keyword>
<evidence type="ECO:0000256" key="5">
    <source>
        <dbReference type="ARBA" id="ARBA00023128"/>
    </source>
</evidence>
<dbReference type="Pfam" id="PF00004">
    <property type="entry name" value="AAA"/>
    <property type="match status" value="2"/>
</dbReference>
<evidence type="ECO:0000256" key="4">
    <source>
        <dbReference type="ARBA" id="ARBA00022840"/>
    </source>
</evidence>
<dbReference type="Proteomes" id="UP000316759">
    <property type="component" value="Unassembled WGS sequence"/>
</dbReference>
<evidence type="ECO:0000256" key="6">
    <source>
        <dbReference type="RuleBase" id="RU003651"/>
    </source>
</evidence>
<dbReference type="InterPro" id="IPR003593">
    <property type="entry name" value="AAA+_ATPase"/>
</dbReference>
<proteinExistence type="inferred from homology"/>
<feature type="domain" description="AAA+ ATPase" evidence="7">
    <location>
        <begin position="223"/>
        <end position="361"/>
    </location>
</feature>
<dbReference type="SMART" id="SM00382">
    <property type="entry name" value="AAA"/>
    <property type="match status" value="2"/>
</dbReference>
<dbReference type="Pfam" id="PF17862">
    <property type="entry name" value="AAA_lid_3"/>
    <property type="match status" value="1"/>
</dbReference>
<keyword evidence="3" id="KW-1000">Mitochondrion outer membrane</keyword>
<organism evidence="8 9">
    <name type="scientific">Fasciola gigantica</name>
    <name type="common">Giant liver fluke</name>
    <dbReference type="NCBI Taxonomy" id="46835"/>
    <lineage>
        <taxon>Eukaryota</taxon>
        <taxon>Metazoa</taxon>
        <taxon>Spiralia</taxon>
        <taxon>Lophotrochozoa</taxon>
        <taxon>Platyhelminthes</taxon>
        <taxon>Trematoda</taxon>
        <taxon>Digenea</taxon>
        <taxon>Plagiorchiida</taxon>
        <taxon>Echinostomata</taxon>
        <taxon>Echinostomatoidea</taxon>
        <taxon>Fasciolidae</taxon>
        <taxon>Fasciola</taxon>
    </lineage>
</organism>
<dbReference type="PROSITE" id="PS00674">
    <property type="entry name" value="AAA"/>
    <property type="match status" value="1"/>
</dbReference>
<dbReference type="PANTHER" id="PTHR45644">
    <property type="entry name" value="AAA ATPASE, PUTATIVE (AFU_ORTHOLOGUE AFUA_2G12920)-RELATED-RELATED"/>
    <property type="match status" value="1"/>
</dbReference>
<reference evidence="8 9" key="1">
    <citation type="submission" date="2019-04" db="EMBL/GenBank/DDBJ databases">
        <title>Annotation for the trematode Fasciola gigantica.</title>
        <authorList>
            <person name="Choi Y.-J."/>
        </authorList>
    </citation>
    <scope>NUCLEOTIDE SEQUENCE [LARGE SCALE GENOMIC DNA]</scope>
    <source>
        <strain evidence="8">Uganda_cow_1</strain>
    </source>
</reference>
<evidence type="ECO:0000259" key="7">
    <source>
        <dbReference type="SMART" id="SM00382"/>
    </source>
</evidence>
<feature type="domain" description="AAA+ ATPase" evidence="7">
    <location>
        <begin position="99"/>
        <end position="208"/>
    </location>
</feature>
<gene>
    <name evidence="8" type="ORF">FGIG_00867</name>
</gene>
<evidence type="ECO:0000256" key="1">
    <source>
        <dbReference type="ARBA" id="ARBA00004572"/>
    </source>
</evidence>
<dbReference type="GO" id="GO:0140570">
    <property type="term" value="P:extraction of mislocalized protein from mitochondrial outer membrane"/>
    <property type="evidence" value="ECO:0007669"/>
    <property type="project" value="TreeGrafter"/>
</dbReference>
<dbReference type="EMBL" id="SUNJ01015757">
    <property type="protein sequence ID" value="TPP39789.1"/>
    <property type="molecule type" value="Genomic_DNA"/>
</dbReference>
<evidence type="ECO:0000313" key="8">
    <source>
        <dbReference type="EMBL" id="TPP39789.1"/>
    </source>
</evidence>
<comment type="similarity">
    <text evidence="6">Belongs to the AAA ATPase family.</text>
</comment>
<dbReference type="GO" id="GO:0005741">
    <property type="term" value="C:mitochondrial outer membrane"/>
    <property type="evidence" value="ECO:0007669"/>
    <property type="project" value="UniProtKB-SubCell"/>
</dbReference>
<keyword evidence="9" id="KW-1185">Reference proteome</keyword>
<evidence type="ECO:0000256" key="2">
    <source>
        <dbReference type="ARBA" id="ARBA00022741"/>
    </source>
</evidence>
<dbReference type="AlphaFoldDB" id="A0A504WYK5"/>
<keyword evidence="4 6" id="KW-0067">ATP-binding</keyword>
<dbReference type="InterPro" id="IPR003960">
    <property type="entry name" value="ATPase_AAA_CS"/>
</dbReference>
<evidence type="ECO:0000256" key="3">
    <source>
        <dbReference type="ARBA" id="ARBA00022787"/>
    </source>
</evidence>